<keyword evidence="4" id="KW-0732">Signal</keyword>
<keyword evidence="3" id="KW-1133">Transmembrane helix</keyword>
<dbReference type="PANTHER" id="PTHR32401:SF16">
    <property type="entry name" value="CONCANAVALIN A-LIKE LECTIN FAMILY PROTEIN"/>
    <property type="match status" value="1"/>
</dbReference>
<protein>
    <submittedName>
        <fullName evidence="6">TSA: Wollemia nobilis Ref_Wollemi_Transcript_15258_1581 transcribed RNA sequence</fullName>
    </submittedName>
</protein>
<evidence type="ECO:0000256" key="1">
    <source>
        <dbReference type="ARBA" id="ARBA00007606"/>
    </source>
</evidence>
<feature type="chain" id="PRO_5002219015" evidence="4">
    <location>
        <begin position="23"/>
        <end position="364"/>
    </location>
</feature>
<evidence type="ECO:0000313" key="6">
    <source>
        <dbReference type="EMBL" id="JAG86481.1"/>
    </source>
</evidence>
<feature type="transmembrane region" description="Helical" evidence="3">
    <location>
        <begin position="299"/>
        <end position="324"/>
    </location>
</feature>
<dbReference type="InterPro" id="IPR050258">
    <property type="entry name" value="Leguminous_Lectin"/>
</dbReference>
<dbReference type="Gene3D" id="2.60.120.200">
    <property type="match status" value="1"/>
</dbReference>
<dbReference type="AlphaFoldDB" id="A0A0C9RIZ4"/>
<dbReference type="InterPro" id="IPR001220">
    <property type="entry name" value="Legume_lectin_dom"/>
</dbReference>
<feature type="signal peptide" evidence="4">
    <location>
        <begin position="1"/>
        <end position="22"/>
    </location>
</feature>
<comment type="similarity">
    <text evidence="1">Belongs to the leguminous lectin family.</text>
</comment>
<reference evidence="6" key="1">
    <citation type="submission" date="2015-02" db="EMBL/GenBank/DDBJ databases">
        <title>A transcriptome of Wollemia nobilis - a relic of Gondwana.</title>
        <authorList>
            <person name="Chia J.Y."/>
            <person name="Leong Y.S."/>
            <person name="Abdul Karim S."/>
            <person name="Wan Azmi N."/>
            <person name="Hercus R."/>
            <person name="Croft L."/>
        </authorList>
    </citation>
    <scope>NUCLEOTIDE SEQUENCE</scope>
    <source>
        <strain evidence="6">MaeBrown</strain>
        <tissue evidence="6">Leaf</tissue>
    </source>
</reference>
<name>A0A0C9RIZ4_9CONI</name>
<dbReference type="InterPro" id="IPR013320">
    <property type="entry name" value="ConA-like_dom_sf"/>
</dbReference>
<keyword evidence="2" id="KW-0430">Lectin</keyword>
<organism evidence="6">
    <name type="scientific">Wollemia nobilis</name>
    <dbReference type="NCBI Taxonomy" id="56998"/>
    <lineage>
        <taxon>Eukaryota</taxon>
        <taxon>Viridiplantae</taxon>
        <taxon>Streptophyta</taxon>
        <taxon>Embryophyta</taxon>
        <taxon>Tracheophyta</taxon>
        <taxon>Spermatophyta</taxon>
        <taxon>Pinopsida</taxon>
        <taxon>Pinidae</taxon>
        <taxon>Conifers II</taxon>
        <taxon>Araucariales</taxon>
        <taxon>Araucariaceae</taxon>
        <taxon>Wollemia</taxon>
    </lineage>
</organism>
<evidence type="ECO:0000256" key="4">
    <source>
        <dbReference type="SAM" id="SignalP"/>
    </source>
</evidence>
<evidence type="ECO:0000256" key="2">
    <source>
        <dbReference type="ARBA" id="ARBA00022734"/>
    </source>
</evidence>
<feature type="domain" description="Legume lectin" evidence="5">
    <location>
        <begin position="34"/>
        <end position="270"/>
    </location>
</feature>
<keyword evidence="3" id="KW-0472">Membrane</keyword>
<dbReference type="PANTHER" id="PTHR32401">
    <property type="entry name" value="CONCANAVALIN A-LIKE LECTIN FAMILY PROTEIN"/>
    <property type="match status" value="1"/>
</dbReference>
<dbReference type="SUPFAM" id="SSF49899">
    <property type="entry name" value="Concanavalin A-like lectins/glucanases"/>
    <property type="match status" value="1"/>
</dbReference>
<evidence type="ECO:0000256" key="3">
    <source>
        <dbReference type="SAM" id="Phobius"/>
    </source>
</evidence>
<dbReference type="GO" id="GO:0030246">
    <property type="term" value="F:carbohydrate binding"/>
    <property type="evidence" value="ECO:0007669"/>
    <property type="project" value="UniProtKB-KW"/>
</dbReference>
<dbReference type="CDD" id="cd06899">
    <property type="entry name" value="lectin_legume_LecRK_Arcelin_ConA"/>
    <property type="match status" value="1"/>
</dbReference>
<keyword evidence="3" id="KW-0812">Transmembrane</keyword>
<proteinExistence type="inferred from homology"/>
<sequence>MGGLLSRYVYAFLLLLFTQGQGRPVKQFGPCHTYFSFPSFNHQTSPLTLLGDAEFLTIEGNHSPVLISGSSPRSAGRLMYGKPVRMLQPLAHRSSVSFSSYFSFSMSPGNGDGLAFVILPRGYPSGGLDGQWFGLSSENKGSVSHIPNLFAVEFDSAMNKEVMDLNANHVGIDIESLISTKSADVSEIEVVLNDGTQLHAWIDYDARSKNLEVRLSKSGLIRPSDPLVSHSVDLSGLWKDEMYVGISSSTGDSSQTNLVYSWNFSSSPLHWPEHSQPVNPQAFKMHHGPSSLSQRANDILGILIALLFGAGCGAMAALVMFMLWSLFSSRFGFTSTEFVAHPVDFGYQKIGMTVGKDAPDANIK</sequence>
<dbReference type="Pfam" id="PF00139">
    <property type="entry name" value="Lectin_legB"/>
    <property type="match status" value="1"/>
</dbReference>
<evidence type="ECO:0000259" key="5">
    <source>
        <dbReference type="Pfam" id="PF00139"/>
    </source>
</evidence>
<accession>A0A0C9RIZ4</accession>
<dbReference type="EMBL" id="GCHU01015172">
    <property type="protein sequence ID" value="JAG86481.1"/>
    <property type="molecule type" value="Transcribed_RNA"/>
</dbReference>